<dbReference type="PROSITE" id="PS51257">
    <property type="entry name" value="PROKAR_LIPOPROTEIN"/>
    <property type="match status" value="1"/>
</dbReference>
<dbReference type="AlphaFoldDB" id="A0A2A5QTL9"/>
<name>A0A2A5QTL9_9EURY</name>
<dbReference type="EMBL" id="NXNI01000001">
    <property type="protein sequence ID" value="PCR90181.1"/>
    <property type="molecule type" value="Genomic_DNA"/>
</dbReference>
<evidence type="ECO:0000313" key="2">
    <source>
        <dbReference type="EMBL" id="PCR90181.1"/>
    </source>
</evidence>
<reference evidence="2 3" key="1">
    <citation type="submission" date="2017-09" db="EMBL/GenBank/DDBJ databases">
        <title>Genome sequences of Natrinema ejinorence JCM 13890T.</title>
        <authorList>
            <person name="Roh S.W."/>
            <person name="Kim Y.B."/>
            <person name="Kim J.Y."/>
        </authorList>
    </citation>
    <scope>NUCLEOTIDE SEQUENCE [LARGE SCALE GENOMIC DNA]</scope>
    <source>
        <strain evidence="2 3">JCM 13890</strain>
    </source>
</reference>
<keyword evidence="3" id="KW-1185">Reference proteome</keyword>
<sequence length="349" mass="36503">MTTLRRRSALSLLSGGLAFLAGCSDTSDGNGSNTTGDGNGTDGAGESTDSIDGTLPSYASILPTTDRSEYFFGAIDVETMSTLLEDQGAQAGAEPTDPLVGNPVVVALLCSFGLTRLGSSAGFDAYNDNNETADGAEQFVYADGVYALVGSYDREGIATDLEDAGYALETDAEGYAVYSDSGSDEVVGIADDVYAYSYPNDGDSSADPVTSVERTVATAAGRREPNHEVDDDFDRLLRRGENDGITCCLYTDADQFDSETLSDDQASDEDSLQFEFAPFEGASGVHQQLSVPGDGSATARAVVSYGSDDLVDEERLESALGTEAEAVEFGTDGSTVEIDAEYGGEFARE</sequence>
<gene>
    <name evidence="2" type="ORF">CP557_06270</name>
</gene>
<organism evidence="2 3">
    <name type="scientific">Natrinema ejinorense</name>
    <dbReference type="NCBI Taxonomy" id="373386"/>
    <lineage>
        <taxon>Archaea</taxon>
        <taxon>Methanobacteriati</taxon>
        <taxon>Methanobacteriota</taxon>
        <taxon>Stenosarchaea group</taxon>
        <taxon>Halobacteria</taxon>
        <taxon>Halobacteriales</taxon>
        <taxon>Natrialbaceae</taxon>
        <taxon>Natrinema</taxon>
    </lineage>
</organism>
<proteinExistence type="predicted"/>
<feature type="region of interest" description="Disordered" evidence="1">
    <location>
        <begin position="28"/>
        <end position="52"/>
    </location>
</feature>
<comment type="caution">
    <text evidence="2">The sequence shown here is derived from an EMBL/GenBank/DDBJ whole genome shotgun (WGS) entry which is preliminary data.</text>
</comment>
<accession>A0A2A5QTL9</accession>
<evidence type="ECO:0000256" key="1">
    <source>
        <dbReference type="SAM" id="MobiDB-lite"/>
    </source>
</evidence>
<protein>
    <submittedName>
        <fullName evidence="2">Uncharacterized protein</fullName>
    </submittedName>
</protein>
<dbReference type="RefSeq" id="WP_097379126.1">
    <property type="nucleotide sequence ID" value="NZ_NXNI01000001.1"/>
</dbReference>
<dbReference type="OrthoDB" id="157618at2157"/>
<evidence type="ECO:0000313" key="3">
    <source>
        <dbReference type="Proteomes" id="UP000219689"/>
    </source>
</evidence>
<dbReference type="Proteomes" id="UP000219689">
    <property type="component" value="Unassembled WGS sequence"/>
</dbReference>